<dbReference type="Gene3D" id="1.10.10.60">
    <property type="entry name" value="Homeodomain-like"/>
    <property type="match status" value="1"/>
</dbReference>
<evidence type="ECO:0000256" key="2">
    <source>
        <dbReference type="ARBA" id="ARBA00023125"/>
    </source>
</evidence>
<dbReference type="InterPro" id="IPR009057">
    <property type="entry name" value="Homeodomain-like_sf"/>
</dbReference>
<reference evidence="9" key="1">
    <citation type="submission" date="2024-02" db="UniProtKB">
        <authorList>
            <consortium name="WormBaseParasite"/>
        </authorList>
    </citation>
    <scope>IDENTIFICATION</scope>
</reference>
<dbReference type="GO" id="GO:0003677">
    <property type="term" value="F:DNA binding"/>
    <property type="evidence" value="ECO:0007669"/>
    <property type="project" value="UniProtKB-UniRule"/>
</dbReference>
<feature type="region of interest" description="Disordered" evidence="6">
    <location>
        <begin position="213"/>
        <end position="242"/>
    </location>
</feature>
<name>A0AAF3F5M4_9BILA</name>
<evidence type="ECO:0000259" key="7">
    <source>
        <dbReference type="PROSITE" id="PS50071"/>
    </source>
</evidence>
<evidence type="ECO:0000313" key="9">
    <source>
        <dbReference type="WBParaSite" id="MBELARI_LOCUS21846"/>
    </source>
</evidence>
<dbReference type="InterPro" id="IPR008422">
    <property type="entry name" value="KN_HD"/>
</dbReference>
<dbReference type="PROSITE" id="PS50071">
    <property type="entry name" value="HOMEOBOX_2"/>
    <property type="match status" value="1"/>
</dbReference>
<evidence type="ECO:0000256" key="4">
    <source>
        <dbReference type="ARBA" id="ARBA00023242"/>
    </source>
</evidence>
<comment type="subcellular location">
    <subcellularLocation>
        <location evidence="1 5">Nucleus</location>
    </subcellularLocation>
</comment>
<organism evidence="8 9">
    <name type="scientific">Mesorhabditis belari</name>
    <dbReference type="NCBI Taxonomy" id="2138241"/>
    <lineage>
        <taxon>Eukaryota</taxon>
        <taxon>Metazoa</taxon>
        <taxon>Ecdysozoa</taxon>
        <taxon>Nematoda</taxon>
        <taxon>Chromadorea</taxon>
        <taxon>Rhabditida</taxon>
        <taxon>Rhabditina</taxon>
        <taxon>Rhabditomorpha</taxon>
        <taxon>Rhabditoidea</taxon>
        <taxon>Rhabditidae</taxon>
        <taxon>Mesorhabditinae</taxon>
        <taxon>Mesorhabditis</taxon>
    </lineage>
</organism>
<keyword evidence="8" id="KW-1185">Reference proteome</keyword>
<evidence type="ECO:0000256" key="1">
    <source>
        <dbReference type="ARBA" id="ARBA00004123"/>
    </source>
</evidence>
<keyword evidence="4 5" id="KW-0539">Nucleus</keyword>
<feature type="compositionally biased region" description="Low complexity" evidence="6">
    <location>
        <begin position="184"/>
        <end position="194"/>
    </location>
</feature>
<dbReference type="GO" id="GO:0005634">
    <property type="term" value="C:nucleus"/>
    <property type="evidence" value="ECO:0007669"/>
    <property type="project" value="UniProtKB-SubCell"/>
</dbReference>
<dbReference type="AlphaFoldDB" id="A0AAF3F5M4"/>
<evidence type="ECO:0000256" key="3">
    <source>
        <dbReference type="ARBA" id="ARBA00023155"/>
    </source>
</evidence>
<evidence type="ECO:0000256" key="5">
    <source>
        <dbReference type="PROSITE-ProRule" id="PRU00108"/>
    </source>
</evidence>
<dbReference type="CDD" id="cd00086">
    <property type="entry name" value="homeodomain"/>
    <property type="match status" value="1"/>
</dbReference>
<feature type="region of interest" description="Disordered" evidence="6">
    <location>
        <begin position="184"/>
        <end position="203"/>
    </location>
</feature>
<feature type="domain" description="Homeobox" evidence="7">
    <location>
        <begin position="76"/>
        <end position="127"/>
    </location>
</feature>
<dbReference type="SMART" id="SM00389">
    <property type="entry name" value="HOX"/>
    <property type="match status" value="1"/>
</dbReference>
<accession>A0AAF3F5M4</accession>
<sequence length="422" mass="46734">MVATVAVAVATPLPLPQQNDVIMHSVQPEMVNDFTHLQSIENNDTQAMNLSGIDLAPLSPNSQATNLAAEKAKLHQQALMLEKWLIHNENNLYPTREQKEKMATEMKMTYIQVNRWFANRRRKQSKRIKLINQQQQNSGRISAERPQNTVVTAAPELEKTLTSQENVQLADDLIQSFAKVIANSPATNTSTPTTINGGLSSIATSDQLNQSPIHSTQINNQNSPQSEQKMMDRQQTATPPAIEDPNHALLQQLLAMVALHQQLDPKIAATTTNPLLALCNPQYAHLIPLLQQLQVQQQMQQQLAAQQLQQTLLRQHQASMAAPQISTNHSIVSQSQTQFSQVGQTTIPQPTPPTLWSPPVTASPPESVSELSELSPRPGSPPFKDPHQLADPQLLRILNNHTELTEKEHIAVTVLAGMCNMR</sequence>
<keyword evidence="2 5" id="KW-0238">DNA-binding</keyword>
<proteinExistence type="predicted"/>
<protein>
    <recommendedName>
        <fullName evidence="7">Homeobox domain-containing protein</fullName>
    </recommendedName>
</protein>
<keyword evidence="3 5" id="KW-0371">Homeobox</keyword>
<feature type="DNA-binding region" description="Homeobox" evidence="5">
    <location>
        <begin position="78"/>
        <end position="128"/>
    </location>
</feature>
<dbReference type="GO" id="GO:0006355">
    <property type="term" value="P:regulation of DNA-templated transcription"/>
    <property type="evidence" value="ECO:0007669"/>
    <property type="project" value="InterPro"/>
</dbReference>
<feature type="region of interest" description="Disordered" evidence="6">
    <location>
        <begin position="324"/>
        <end position="388"/>
    </location>
</feature>
<evidence type="ECO:0000256" key="6">
    <source>
        <dbReference type="SAM" id="MobiDB-lite"/>
    </source>
</evidence>
<dbReference type="Proteomes" id="UP000887575">
    <property type="component" value="Unassembled WGS sequence"/>
</dbReference>
<dbReference type="SUPFAM" id="SSF46689">
    <property type="entry name" value="Homeodomain-like"/>
    <property type="match status" value="1"/>
</dbReference>
<feature type="compositionally biased region" description="Low complexity" evidence="6">
    <location>
        <begin position="357"/>
        <end position="376"/>
    </location>
</feature>
<dbReference type="Pfam" id="PF05920">
    <property type="entry name" value="Homeobox_KN"/>
    <property type="match status" value="1"/>
</dbReference>
<dbReference type="WBParaSite" id="MBELARI_LOCUS21846">
    <property type="protein sequence ID" value="MBELARI_LOCUS21846"/>
    <property type="gene ID" value="MBELARI_LOCUS21846"/>
</dbReference>
<evidence type="ECO:0000313" key="8">
    <source>
        <dbReference type="Proteomes" id="UP000887575"/>
    </source>
</evidence>
<dbReference type="InterPro" id="IPR001356">
    <property type="entry name" value="HD"/>
</dbReference>
<feature type="compositionally biased region" description="Polar residues" evidence="6">
    <location>
        <begin position="324"/>
        <end position="343"/>
    </location>
</feature>
<feature type="compositionally biased region" description="Polar residues" evidence="6">
    <location>
        <begin position="213"/>
        <end position="238"/>
    </location>
</feature>